<reference evidence="4" key="3">
    <citation type="journal article" date="2005" name="Nature">
        <title>The map-based sequence of the rice genome.</title>
        <authorList>
            <consortium name="International rice genome sequencing project (IRGSP)"/>
            <person name="Matsumoto T."/>
            <person name="Wu J."/>
            <person name="Kanamori H."/>
            <person name="Katayose Y."/>
            <person name="Fujisawa M."/>
            <person name="Namiki N."/>
            <person name="Mizuno H."/>
            <person name="Yamamoto K."/>
            <person name="Antonio B.A."/>
            <person name="Baba T."/>
            <person name="Sakata K."/>
            <person name="Nagamura Y."/>
            <person name="Aoki H."/>
            <person name="Arikawa K."/>
            <person name="Arita K."/>
            <person name="Bito T."/>
            <person name="Chiden Y."/>
            <person name="Fujitsuka N."/>
            <person name="Fukunaka R."/>
            <person name="Hamada M."/>
            <person name="Harada C."/>
            <person name="Hayashi A."/>
            <person name="Hijishita S."/>
            <person name="Honda M."/>
            <person name="Hosokawa S."/>
            <person name="Ichikawa Y."/>
            <person name="Idonuma A."/>
            <person name="Iijima M."/>
            <person name="Ikeda M."/>
            <person name="Ikeno M."/>
            <person name="Ito K."/>
            <person name="Ito S."/>
            <person name="Ito T."/>
            <person name="Ito Y."/>
            <person name="Ito Y."/>
            <person name="Iwabuchi A."/>
            <person name="Kamiya K."/>
            <person name="Karasawa W."/>
            <person name="Kurita K."/>
            <person name="Katagiri S."/>
            <person name="Kikuta A."/>
            <person name="Kobayashi H."/>
            <person name="Kobayashi N."/>
            <person name="Machita K."/>
            <person name="Maehara T."/>
            <person name="Masukawa M."/>
            <person name="Mizubayashi T."/>
            <person name="Mukai Y."/>
            <person name="Nagasaki H."/>
            <person name="Nagata Y."/>
            <person name="Naito S."/>
            <person name="Nakashima M."/>
            <person name="Nakama Y."/>
            <person name="Nakamichi Y."/>
            <person name="Nakamura M."/>
            <person name="Meguro A."/>
            <person name="Negishi M."/>
            <person name="Ohta I."/>
            <person name="Ohta T."/>
            <person name="Okamoto M."/>
            <person name="Ono N."/>
            <person name="Saji S."/>
            <person name="Sakaguchi M."/>
            <person name="Sakai K."/>
            <person name="Shibata M."/>
            <person name="Shimokawa T."/>
            <person name="Song J."/>
            <person name="Takazaki Y."/>
            <person name="Terasawa K."/>
            <person name="Tsugane M."/>
            <person name="Tsuji K."/>
            <person name="Ueda S."/>
            <person name="Waki K."/>
            <person name="Yamagata H."/>
            <person name="Yamamoto M."/>
            <person name="Yamamoto S."/>
            <person name="Yamane H."/>
            <person name="Yoshiki S."/>
            <person name="Yoshihara R."/>
            <person name="Yukawa K."/>
            <person name="Zhong H."/>
            <person name="Yano M."/>
            <person name="Yuan Q."/>
            <person name="Ouyang S."/>
            <person name="Liu J."/>
            <person name="Jones K.M."/>
            <person name="Gansberger K."/>
            <person name="Moffat K."/>
            <person name="Hill J."/>
            <person name="Bera J."/>
            <person name="Fadrosh D."/>
            <person name="Jin S."/>
            <person name="Johri S."/>
            <person name="Kim M."/>
            <person name="Overton L."/>
            <person name="Reardon M."/>
            <person name="Tsitrin T."/>
            <person name="Vuong H."/>
            <person name="Weaver B."/>
            <person name="Ciecko A."/>
            <person name="Tallon L."/>
            <person name="Jackson J."/>
            <person name="Pai G."/>
            <person name="Aken S.V."/>
            <person name="Utterback T."/>
            <person name="Reidmuller S."/>
            <person name="Feldblyum T."/>
            <person name="Hsiao J."/>
            <person name="Zismann V."/>
            <person name="Iobst S."/>
            <person name="de Vazeille A.R."/>
            <person name="Buell C.R."/>
            <person name="Ying K."/>
            <person name="Li Y."/>
            <person name="Lu T."/>
            <person name="Huang Y."/>
            <person name="Zhao Q."/>
            <person name="Feng Q."/>
            <person name="Zhang L."/>
            <person name="Zhu J."/>
            <person name="Weng Q."/>
            <person name="Mu J."/>
            <person name="Lu Y."/>
            <person name="Fan D."/>
            <person name="Liu Y."/>
            <person name="Guan J."/>
            <person name="Zhang Y."/>
            <person name="Yu S."/>
            <person name="Liu X."/>
            <person name="Zhang Y."/>
            <person name="Hong G."/>
            <person name="Han B."/>
            <person name="Choisne N."/>
            <person name="Demange N."/>
            <person name="Orjeda G."/>
            <person name="Samain S."/>
            <person name="Cattolico L."/>
            <person name="Pelletier E."/>
            <person name="Couloux A."/>
            <person name="Segurens B."/>
            <person name="Wincker P."/>
            <person name="D'Hont A."/>
            <person name="Scarpelli C."/>
            <person name="Weissenbach J."/>
            <person name="Salanoubat M."/>
            <person name="Quetier F."/>
            <person name="Yu Y."/>
            <person name="Kim H.R."/>
            <person name="Rambo T."/>
            <person name="Currie J."/>
            <person name="Collura K."/>
            <person name="Luo M."/>
            <person name="Yang T."/>
            <person name="Ammiraju J.S.S."/>
            <person name="Engler F."/>
            <person name="Soderlund C."/>
            <person name="Wing R.A."/>
            <person name="Palmer L.E."/>
            <person name="de la Bastide M."/>
            <person name="Spiegel L."/>
            <person name="Nascimento L."/>
            <person name="Zutavern T."/>
            <person name="O'Shaughnessy A."/>
            <person name="Dike S."/>
            <person name="Dedhia N."/>
            <person name="Preston R."/>
            <person name="Balija V."/>
            <person name="McCombie W.R."/>
            <person name="Chow T."/>
            <person name="Chen H."/>
            <person name="Chung M."/>
            <person name="Chen C."/>
            <person name="Shaw J."/>
            <person name="Wu H."/>
            <person name="Hsiao K."/>
            <person name="Chao Y."/>
            <person name="Chu M."/>
            <person name="Cheng C."/>
            <person name="Hour A."/>
            <person name="Lee P."/>
            <person name="Lin S."/>
            <person name="Lin Y."/>
            <person name="Liou J."/>
            <person name="Liu S."/>
            <person name="Hsing Y."/>
            <person name="Raghuvanshi S."/>
            <person name="Mohanty A."/>
            <person name="Bharti A.K."/>
            <person name="Gaur A."/>
            <person name="Gupta V."/>
            <person name="Kumar D."/>
            <person name="Ravi V."/>
            <person name="Vij S."/>
            <person name="Kapur A."/>
            <person name="Khurana P."/>
            <person name="Khurana P."/>
            <person name="Khurana J.P."/>
            <person name="Tyagi A.K."/>
            <person name="Gaikwad K."/>
            <person name="Singh A."/>
            <person name="Dalal V."/>
            <person name="Srivastava S."/>
            <person name="Dixit A."/>
            <person name="Pal A.K."/>
            <person name="Ghazi I.A."/>
            <person name="Yadav M."/>
            <person name="Pandit A."/>
            <person name="Bhargava A."/>
            <person name="Sureshbabu K."/>
            <person name="Batra K."/>
            <person name="Sharma T.R."/>
            <person name="Mohapatra T."/>
            <person name="Singh N.K."/>
            <person name="Messing J."/>
            <person name="Nelson A.B."/>
            <person name="Fuks G."/>
            <person name="Kavchok S."/>
            <person name="Keizer G."/>
            <person name="Linton E."/>
            <person name="Llaca V."/>
            <person name="Song R."/>
            <person name="Tanyolac B."/>
            <person name="Young S."/>
            <person name="Ho-Il K."/>
            <person name="Hahn J.H."/>
            <person name="Sangsakoo G."/>
            <person name="Vanavichit A."/>
            <person name="de Mattos Luiz.A.T."/>
            <person name="Zimmer P.D."/>
            <person name="Malone G."/>
            <person name="Dellagostin O."/>
            <person name="de Oliveira A.C."/>
            <person name="Bevan M."/>
            <person name="Bancroft I."/>
            <person name="Minx P."/>
            <person name="Cordum H."/>
            <person name="Wilson R."/>
            <person name="Cheng Z."/>
            <person name="Jin W."/>
            <person name="Jiang J."/>
            <person name="Leong S.A."/>
            <person name="Iwama H."/>
            <person name="Gojobori T."/>
            <person name="Itoh T."/>
            <person name="Niimura Y."/>
            <person name="Fujii Y."/>
            <person name="Habara T."/>
            <person name="Sakai H."/>
            <person name="Sato Y."/>
            <person name="Wilson G."/>
            <person name="Kumar K."/>
            <person name="McCouch S."/>
            <person name="Juretic N."/>
            <person name="Hoen D."/>
            <person name="Wright S."/>
            <person name="Bruskiewich R."/>
            <person name="Bureau T."/>
            <person name="Miyao A."/>
            <person name="Hirochika H."/>
            <person name="Nishikawa T."/>
            <person name="Kadowaki K."/>
            <person name="Sugiura M."/>
            <person name="Burr B."/>
            <person name="Sasaki T."/>
        </authorList>
    </citation>
    <scope>NUCLEOTIDE SEQUENCE [LARGE SCALE GENOMIC DNA]</scope>
    <source>
        <strain evidence="4">cv. Nipponbare</strain>
    </source>
</reference>
<name>Q6K2C2_ORYSJ</name>
<dbReference type="EMBL" id="AP005892">
    <property type="protein sequence ID" value="BAD23694.1"/>
    <property type="molecule type" value="Genomic_DNA"/>
</dbReference>
<reference evidence="4" key="4">
    <citation type="journal article" date="2008" name="Nucleic Acids Res.">
        <title>The rice annotation project database (RAP-DB): 2008 update.</title>
        <authorList>
            <consortium name="The rice annotation project (RAP)"/>
        </authorList>
    </citation>
    <scope>GENOME REANNOTATION</scope>
    <source>
        <strain evidence="4">cv. Nipponbare</strain>
    </source>
</reference>
<accession>Q6K2C2</accession>
<protein>
    <submittedName>
        <fullName evidence="3">Uncharacterized protein</fullName>
    </submittedName>
</protein>
<gene>
    <name evidence="3" type="ORF">OSJNBa0011D16.17</name>
    <name evidence="2" type="ORF">OSJNBa0038I09.29</name>
</gene>
<evidence type="ECO:0000256" key="1">
    <source>
        <dbReference type="SAM" id="MobiDB-lite"/>
    </source>
</evidence>
<evidence type="ECO:0000313" key="3">
    <source>
        <dbReference type="EMBL" id="BAD23694.1"/>
    </source>
</evidence>
<dbReference type="AlphaFoldDB" id="Q6K2C2"/>
<sequence>MLNKYRGYRKTGCSTHMFDCSSYLTPFRRRRHHRLYSVPSRARYKAPNPLRLLPEAPLLSSNLPPATSCSKSSSGSPPASIPSLRHSHRRIRLAVVGG</sequence>
<evidence type="ECO:0000313" key="4">
    <source>
        <dbReference type="Proteomes" id="UP000000763"/>
    </source>
</evidence>
<feature type="compositionally biased region" description="Low complexity" evidence="1">
    <location>
        <begin position="64"/>
        <end position="83"/>
    </location>
</feature>
<evidence type="ECO:0000313" key="2">
    <source>
        <dbReference type="EMBL" id="BAD23519.1"/>
    </source>
</evidence>
<proteinExistence type="predicted"/>
<dbReference type="Proteomes" id="UP000000763">
    <property type="component" value="Chromosome 9"/>
</dbReference>
<dbReference type="EMBL" id="AP005727">
    <property type="protein sequence ID" value="BAD23519.1"/>
    <property type="molecule type" value="Genomic_DNA"/>
</dbReference>
<reference evidence="2" key="1">
    <citation type="submission" date="2002-09" db="EMBL/GenBank/DDBJ databases">
        <title>Oryza sativa nipponbare(GA3) genomic DNA, chromosome 9, BAC clone:OSJNBa0038I09.</title>
        <authorList>
            <person name="Sasaki T."/>
            <person name="Matsumoto T."/>
            <person name="Katayose Y."/>
        </authorList>
    </citation>
    <scope>NUCLEOTIDE SEQUENCE</scope>
</reference>
<feature type="region of interest" description="Disordered" evidence="1">
    <location>
        <begin position="63"/>
        <end position="98"/>
    </location>
</feature>
<organism evidence="3 4">
    <name type="scientific">Oryza sativa subsp. japonica</name>
    <name type="common">Rice</name>
    <dbReference type="NCBI Taxonomy" id="39947"/>
    <lineage>
        <taxon>Eukaryota</taxon>
        <taxon>Viridiplantae</taxon>
        <taxon>Streptophyta</taxon>
        <taxon>Embryophyta</taxon>
        <taxon>Tracheophyta</taxon>
        <taxon>Spermatophyta</taxon>
        <taxon>Magnoliopsida</taxon>
        <taxon>Liliopsida</taxon>
        <taxon>Poales</taxon>
        <taxon>Poaceae</taxon>
        <taxon>BOP clade</taxon>
        <taxon>Oryzoideae</taxon>
        <taxon>Oryzeae</taxon>
        <taxon>Oryzinae</taxon>
        <taxon>Oryza</taxon>
        <taxon>Oryza sativa</taxon>
    </lineage>
</organism>
<reference evidence="3" key="2">
    <citation type="submission" date="2002-11" db="EMBL/GenBank/DDBJ databases">
        <title>Oryza sativa nipponbare(GA3) genomic DNA, chromosome 9, BAC clone:OSJNBa0011D16.</title>
        <authorList>
            <person name="Sasaki T."/>
            <person name="Matsumoto T."/>
            <person name="Katayose Y."/>
        </authorList>
    </citation>
    <scope>NUCLEOTIDE SEQUENCE</scope>
</reference>